<gene>
    <name evidence="16" type="ORF">GCM10008111_21720</name>
</gene>
<evidence type="ECO:0000256" key="6">
    <source>
        <dbReference type="ARBA" id="ARBA00022777"/>
    </source>
</evidence>
<feature type="modified residue" description="Phosphohistidine" evidence="8">
    <location>
        <position position="847"/>
    </location>
</feature>
<dbReference type="InterPro" id="IPR011006">
    <property type="entry name" value="CheY-like_superfamily"/>
</dbReference>
<dbReference type="Pfam" id="PF00072">
    <property type="entry name" value="Response_reg"/>
    <property type="match status" value="1"/>
</dbReference>
<dbReference type="InterPro" id="IPR019247">
    <property type="entry name" value="Histidine_kinase_BarA_N"/>
</dbReference>
<feature type="domain" description="HPt" evidence="15">
    <location>
        <begin position="808"/>
        <end position="909"/>
    </location>
</feature>
<feature type="transmembrane region" description="Helical" evidence="11">
    <location>
        <begin position="6"/>
        <end position="29"/>
    </location>
</feature>
<evidence type="ECO:0000256" key="7">
    <source>
        <dbReference type="ARBA" id="ARBA00023012"/>
    </source>
</evidence>
<evidence type="ECO:0000313" key="17">
    <source>
        <dbReference type="Proteomes" id="UP000634667"/>
    </source>
</evidence>
<dbReference type="SUPFAM" id="SSF47384">
    <property type="entry name" value="Homodimeric domain of signal transducing histidine kinase"/>
    <property type="match status" value="1"/>
</dbReference>
<comment type="caution">
    <text evidence="16">The sequence shown here is derived from an EMBL/GenBank/DDBJ whole genome shotgun (WGS) entry which is preliminary data.</text>
</comment>
<comment type="catalytic activity">
    <reaction evidence="1">
        <text>ATP + protein L-histidine = ADP + protein N-phospho-L-histidine.</text>
        <dbReference type="EC" id="2.7.13.3"/>
    </reaction>
</comment>
<reference evidence="17" key="1">
    <citation type="journal article" date="2019" name="Int. J. Syst. Evol. Microbiol.">
        <title>The Global Catalogue of Microorganisms (GCM) 10K type strain sequencing project: providing services to taxonomists for standard genome sequencing and annotation.</title>
        <authorList>
            <consortium name="The Broad Institute Genomics Platform"/>
            <consortium name="The Broad Institute Genome Sequencing Center for Infectious Disease"/>
            <person name="Wu L."/>
            <person name="Ma J."/>
        </authorList>
    </citation>
    <scope>NUCLEOTIDE SEQUENCE [LARGE SCALE GENOMIC DNA]</scope>
    <source>
        <strain evidence="17">KCTC 23723</strain>
    </source>
</reference>
<dbReference type="Proteomes" id="UP000634667">
    <property type="component" value="Unassembled WGS sequence"/>
</dbReference>
<feature type="domain" description="HAMP" evidence="14">
    <location>
        <begin position="195"/>
        <end position="241"/>
    </location>
</feature>
<keyword evidence="6 16" id="KW-0418">Kinase</keyword>
<organism evidence="16 17">
    <name type="scientific">Alishewanella tabrizica</name>
    <dbReference type="NCBI Taxonomy" id="671278"/>
    <lineage>
        <taxon>Bacteria</taxon>
        <taxon>Pseudomonadati</taxon>
        <taxon>Pseudomonadota</taxon>
        <taxon>Gammaproteobacteria</taxon>
        <taxon>Alteromonadales</taxon>
        <taxon>Alteromonadaceae</taxon>
        <taxon>Alishewanella</taxon>
    </lineage>
</organism>
<dbReference type="Gene3D" id="1.20.120.160">
    <property type="entry name" value="HPT domain"/>
    <property type="match status" value="1"/>
</dbReference>
<dbReference type="InterPro" id="IPR003660">
    <property type="entry name" value="HAMP_dom"/>
</dbReference>
<dbReference type="InterPro" id="IPR005467">
    <property type="entry name" value="His_kinase_dom"/>
</dbReference>
<comment type="caution">
    <text evidence="9">Lacks conserved residue(s) required for the propagation of feature annotation.</text>
</comment>
<keyword evidence="5" id="KW-0808">Transferase</keyword>
<dbReference type="PROSITE" id="PS50110">
    <property type="entry name" value="RESPONSE_REGULATORY"/>
    <property type="match status" value="2"/>
</dbReference>
<dbReference type="SUPFAM" id="SSF55874">
    <property type="entry name" value="ATPase domain of HSP90 chaperone/DNA topoisomerase II/histidine kinase"/>
    <property type="match status" value="1"/>
</dbReference>
<dbReference type="SUPFAM" id="SSF52172">
    <property type="entry name" value="CheY-like"/>
    <property type="match status" value="2"/>
</dbReference>
<feature type="domain" description="Histidine kinase" evidence="12">
    <location>
        <begin position="288"/>
        <end position="507"/>
    </location>
</feature>
<evidence type="ECO:0000259" key="15">
    <source>
        <dbReference type="PROSITE" id="PS50894"/>
    </source>
</evidence>
<dbReference type="Gene3D" id="1.10.287.130">
    <property type="match status" value="1"/>
</dbReference>
<evidence type="ECO:0000256" key="4">
    <source>
        <dbReference type="ARBA" id="ARBA00022553"/>
    </source>
</evidence>
<dbReference type="InterPro" id="IPR036097">
    <property type="entry name" value="HisK_dim/P_sf"/>
</dbReference>
<evidence type="ECO:0000256" key="8">
    <source>
        <dbReference type="PROSITE-ProRule" id="PRU00110"/>
    </source>
</evidence>
<dbReference type="EMBL" id="BMYR01000008">
    <property type="protein sequence ID" value="GGW65308.1"/>
    <property type="molecule type" value="Genomic_DNA"/>
</dbReference>
<keyword evidence="11" id="KW-1133">Transmembrane helix</keyword>
<dbReference type="EC" id="2.7.13.3" evidence="3"/>
<dbReference type="NCBIfam" id="NF008318">
    <property type="entry name" value="PRK11107.1"/>
    <property type="match status" value="1"/>
</dbReference>
<dbReference type="PRINTS" id="PR00344">
    <property type="entry name" value="BCTRLSENSOR"/>
</dbReference>
<dbReference type="Gene3D" id="3.40.50.2300">
    <property type="match status" value="2"/>
</dbReference>
<feature type="domain" description="Response regulatory" evidence="13">
    <location>
        <begin position="660"/>
        <end position="776"/>
    </location>
</feature>
<dbReference type="CDD" id="cd00082">
    <property type="entry name" value="HisKA"/>
    <property type="match status" value="1"/>
</dbReference>
<dbReference type="InterPro" id="IPR003594">
    <property type="entry name" value="HATPase_dom"/>
</dbReference>
<evidence type="ECO:0000256" key="9">
    <source>
        <dbReference type="PROSITE-ProRule" id="PRU00169"/>
    </source>
</evidence>
<protein>
    <recommendedName>
        <fullName evidence="3">histidine kinase</fullName>
        <ecNumber evidence="3">2.7.13.3</ecNumber>
    </recommendedName>
</protein>
<accession>A0ABQ2WSG5</accession>
<sequence length="917" mass="103502">MKKIGLRFWLILCSVLPALLVALLLGSYFNHKQQQESALHLRERAANIALSLAISSQELLQQQQLQTIKLLLEQAHRLNSPLVISISLFNAKGDLLLTSNTQHDLSAEAWHQNTAKPTHLSYLDQQQHLLVYQPLLKTNPLRDIEPGYLLLQFEQQQLLLEQKIGFLHSSLLVALALFLALCLAFYLIQKLQPEIHRIKKQMQQLMDGQYRVRAYPLGIRELDQLQTGIMQLADRLAQFEQDMQQNIEQVTSDLQQSMEQLEIQNIQLDFAKRKALEDNRQKSDFLAKMSHELRTPLNAVIGFTRQLLKTPLSHHQSDYLHTIQKSANSLLNLVNDVLDFSRLEEGRMSINPEPFSLRDTLNDATELLAANAFDKQLELVLIVDPECPDDVIADPARLNQVLMNIAGNAIKFTEHGSVVIRVTATTLNEEQTLIHISVKDTGRGINKEKQARLFDGISPIEQNDQQTGSGLGLLISKRLVNAMQGNIGFESSPGEGSTFWFTIKCQRHQLTVAEPLPLELLEQKTVLYFEPQQYSREATLQLLKSWGMHVTVCATKAQLQQAISQNAHYAIGLLGRAVAINQVNEIISLVQRLKTHCQHMYLLVNTLSPNLREALLSSGANACLPKPAHMRKLALTLAQPYHQPFLEQIAPAKPSLYPLKVLTVDDNEANLKLINTLLRERVQQLDSARDGAEAWQKTTQHVYDIIFMDINMPVMDGISACQRIRQSSLNEHTPIIAVTAHAMDGERARLISLGFSEFLTKPLDEKMLHYTLQEFCQLQKNPQQVPDPHLTTIPLIDWPAALQRAAGKPELAQEMLLLLIKSLPQSDKQIRQAITDNDQQVLLHALHKLHGACCYTGVPRLKNLLEALETQLKKGAHIKLLEPELYELDDVIQMLLEADTSMPEELLQASNITVAQA</sequence>
<evidence type="ECO:0000313" key="16">
    <source>
        <dbReference type="EMBL" id="GGW65308.1"/>
    </source>
</evidence>
<evidence type="ECO:0000259" key="13">
    <source>
        <dbReference type="PROSITE" id="PS50110"/>
    </source>
</evidence>
<evidence type="ECO:0000256" key="1">
    <source>
        <dbReference type="ARBA" id="ARBA00000085"/>
    </source>
</evidence>
<dbReference type="GO" id="GO:0016301">
    <property type="term" value="F:kinase activity"/>
    <property type="evidence" value="ECO:0007669"/>
    <property type="project" value="UniProtKB-KW"/>
</dbReference>
<dbReference type="Pfam" id="PF02518">
    <property type="entry name" value="HATPase_c"/>
    <property type="match status" value="1"/>
</dbReference>
<evidence type="ECO:0000256" key="10">
    <source>
        <dbReference type="SAM" id="Coils"/>
    </source>
</evidence>
<dbReference type="PROSITE" id="PS50894">
    <property type="entry name" value="HPT"/>
    <property type="match status" value="1"/>
</dbReference>
<dbReference type="Pfam" id="PF00512">
    <property type="entry name" value="HisKA"/>
    <property type="match status" value="1"/>
</dbReference>
<dbReference type="PROSITE" id="PS50109">
    <property type="entry name" value="HIS_KIN"/>
    <property type="match status" value="1"/>
</dbReference>
<dbReference type="Pfam" id="PF01627">
    <property type="entry name" value="Hpt"/>
    <property type="match status" value="1"/>
</dbReference>
<evidence type="ECO:0000259" key="14">
    <source>
        <dbReference type="PROSITE" id="PS50885"/>
    </source>
</evidence>
<keyword evidence="7" id="KW-0902">Two-component regulatory system</keyword>
<evidence type="ECO:0000256" key="2">
    <source>
        <dbReference type="ARBA" id="ARBA00004370"/>
    </source>
</evidence>
<keyword evidence="11" id="KW-0812">Transmembrane</keyword>
<evidence type="ECO:0000256" key="3">
    <source>
        <dbReference type="ARBA" id="ARBA00012438"/>
    </source>
</evidence>
<dbReference type="InterPro" id="IPR003661">
    <property type="entry name" value="HisK_dim/P_dom"/>
</dbReference>
<dbReference type="InterPro" id="IPR008207">
    <property type="entry name" value="Sig_transdc_His_kin_Hpt_dom"/>
</dbReference>
<feature type="transmembrane region" description="Helical" evidence="11">
    <location>
        <begin position="166"/>
        <end position="188"/>
    </location>
</feature>
<proteinExistence type="predicted"/>
<dbReference type="RefSeq" id="WP_189483236.1">
    <property type="nucleotide sequence ID" value="NZ_BMYR01000008.1"/>
</dbReference>
<dbReference type="PANTHER" id="PTHR45339">
    <property type="entry name" value="HYBRID SIGNAL TRANSDUCTION HISTIDINE KINASE J"/>
    <property type="match status" value="1"/>
</dbReference>
<dbReference type="Gene3D" id="3.30.565.10">
    <property type="entry name" value="Histidine kinase-like ATPase, C-terminal domain"/>
    <property type="match status" value="1"/>
</dbReference>
<dbReference type="PROSITE" id="PS50885">
    <property type="entry name" value="HAMP"/>
    <property type="match status" value="1"/>
</dbReference>
<dbReference type="SMART" id="SM00387">
    <property type="entry name" value="HATPase_c"/>
    <property type="match status" value="1"/>
</dbReference>
<dbReference type="Pfam" id="PF09984">
    <property type="entry name" value="sCache_4"/>
    <property type="match status" value="1"/>
</dbReference>
<dbReference type="InterPro" id="IPR004358">
    <property type="entry name" value="Sig_transdc_His_kin-like_C"/>
</dbReference>
<feature type="modified residue" description="4-aspartylphosphate" evidence="9">
    <location>
        <position position="709"/>
    </location>
</feature>
<keyword evidence="4 9" id="KW-0597">Phosphoprotein</keyword>
<dbReference type="SMART" id="SM00448">
    <property type="entry name" value="REC"/>
    <property type="match status" value="1"/>
</dbReference>
<dbReference type="InterPro" id="IPR036890">
    <property type="entry name" value="HATPase_C_sf"/>
</dbReference>
<dbReference type="SMART" id="SM00388">
    <property type="entry name" value="HisKA"/>
    <property type="match status" value="1"/>
</dbReference>
<evidence type="ECO:0000256" key="11">
    <source>
        <dbReference type="SAM" id="Phobius"/>
    </source>
</evidence>
<feature type="domain" description="Response regulatory" evidence="13">
    <location>
        <begin position="525"/>
        <end position="641"/>
    </location>
</feature>
<dbReference type="PANTHER" id="PTHR45339:SF5">
    <property type="entry name" value="HISTIDINE KINASE"/>
    <property type="match status" value="1"/>
</dbReference>
<feature type="coiled-coil region" evidence="10">
    <location>
        <begin position="222"/>
        <end position="274"/>
    </location>
</feature>
<dbReference type="CDD" id="cd16922">
    <property type="entry name" value="HATPase_EvgS-ArcB-TorS-like"/>
    <property type="match status" value="1"/>
</dbReference>
<dbReference type="InterPro" id="IPR001789">
    <property type="entry name" value="Sig_transdc_resp-reg_receiver"/>
</dbReference>
<keyword evidence="11" id="KW-0472">Membrane</keyword>
<evidence type="ECO:0000259" key="12">
    <source>
        <dbReference type="PROSITE" id="PS50109"/>
    </source>
</evidence>
<dbReference type="InterPro" id="IPR036641">
    <property type="entry name" value="HPT_dom_sf"/>
</dbReference>
<evidence type="ECO:0000256" key="5">
    <source>
        <dbReference type="ARBA" id="ARBA00022679"/>
    </source>
</evidence>
<dbReference type="CDD" id="cd17546">
    <property type="entry name" value="REC_hyHK_CKI1_RcsC-like"/>
    <property type="match status" value="1"/>
</dbReference>
<keyword evidence="10" id="KW-0175">Coiled coil</keyword>
<comment type="subcellular location">
    <subcellularLocation>
        <location evidence="2">Membrane</location>
    </subcellularLocation>
</comment>
<dbReference type="SUPFAM" id="SSF47226">
    <property type="entry name" value="Histidine-containing phosphotransfer domain, HPT domain"/>
    <property type="match status" value="1"/>
</dbReference>
<keyword evidence="17" id="KW-1185">Reference proteome</keyword>
<name>A0ABQ2WSG5_9ALTE</name>